<evidence type="ECO:0000313" key="2">
    <source>
        <dbReference type="EMBL" id="GIG77698.1"/>
    </source>
</evidence>
<comment type="caution">
    <text evidence="2">The sequence shown here is derived from an EMBL/GenBank/DDBJ whole genome shotgun (WGS) entry which is preliminary data.</text>
</comment>
<dbReference type="EMBL" id="BONV01000002">
    <property type="protein sequence ID" value="GIG77698.1"/>
    <property type="molecule type" value="Genomic_DNA"/>
</dbReference>
<evidence type="ECO:0000313" key="3">
    <source>
        <dbReference type="Proteomes" id="UP000630097"/>
    </source>
</evidence>
<evidence type="ECO:0000256" key="1">
    <source>
        <dbReference type="SAM" id="MobiDB-lite"/>
    </source>
</evidence>
<protein>
    <submittedName>
        <fullName evidence="2">Uncharacterized protein</fullName>
    </submittedName>
</protein>
<organism evidence="2 3">
    <name type="scientific">Planotetraspora kaengkrachanensis</name>
    <dbReference type="NCBI Taxonomy" id="575193"/>
    <lineage>
        <taxon>Bacteria</taxon>
        <taxon>Bacillati</taxon>
        <taxon>Actinomycetota</taxon>
        <taxon>Actinomycetes</taxon>
        <taxon>Streptosporangiales</taxon>
        <taxon>Streptosporangiaceae</taxon>
        <taxon>Planotetraspora</taxon>
    </lineage>
</organism>
<reference evidence="2 3" key="1">
    <citation type="submission" date="2021-01" db="EMBL/GenBank/DDBJ databases">
        <title>Whole genome shotgun sequence of Planotetraspora kaengkrachanensis NBRC 104272.</title>
        <authorList>
            <person name="Komaki H."/>
            <person name="Tamura T."/>
        </authorList>
    </citation>
    <scope>NUCLEOTIDE SEQUENCE [LARGE SCALE GENOMIC DNA]</scope>
    <source>
        <strain evidence="2 3">NBRC 104272</strain>
    </source>
</reference>
<dbReference type="AlphaFoldDB" id="A0A8J3LWB9"/>
<proteinExistence type="predicted"/>
<sequence length="94" mass="9595">MAATLAAATVTAASLRPKRSLRIMGFLSSQWEGISCGTAGEPGDAESMEGGGPVPPDTTGGTSSCTRNAGVRAAVRRARDRGPDQSRGVRLSYA</sequence>
<gene>
    <name evidence="2" type="ORF">Pka01_08250</name>
</gene>
<accession>A0A8J3LWB9</accession>
<feature type="compositionally biased region" description="Low complexity" evidence="1">
    <location>
        <begin position="57"/>
        <end position="73"/>
    </location>
</feature>
<name>A0A8J3LWB9_9ACTN</name>
<dbReference type="Proteomes" id="UP000630097">
    <property type="component" value="Unassembled WGS sequence"/>
</dbReference>
<feature type="region of interest" description="Disordered" evidence="1">
    <location>
        <begin position="35"/>
        <end position="94"/>
    </location>
</feature>
<keyword evidence="3" id="KW-1185">Reference proteome</keyword>